<dbReference type="GO" id="GO:0016616">
    <property type="term" value="F:oxidoreductase activity, acting on the CH-OH group of donors, NAD or NADP as acceptor"/>
    <property type="evidence" value="ECO:0007669"/>
    <property type="project" value="TreeGrafter"/>
</dbReference>
<proteinExistence type="inferred from homology"/>
<dbReference type="PRINTS" id="PR00081">
    <property type="entry name" value="GDHRDH"/>
</dbReference>
<dbReference type="PANTHER" id="PTHR45458">
    <property type="entry name" value="SHORT-CHAIN DEHYDROGENASE/REDUCTASE SDR"/>
    <property type="match status" value="1"/>
</dbReference>
<dbReference type="PANTHER" id="PTHR45458:SF2">
    <property type="entry name" value="OXIDOREDUCTASE, SHORT CHAIN DEHYDROGENASE_REDUCTASE FAMILY SUPERFAMILY (AFU_ORTHOLOGUE AFUA_3G13450)"/>
    <property type="match status" value="1"/>
</dbReference>
<protein>
    <submittedName>
        <fullName evidence="2">NAD(P)-dependent dehydrogenase (Short-subunit alcohol dehydrogenase family)</fullName>
    </submittedName>
</protein>
<dbReference type="InterPro" id="IPR036291">
    <property type="entry name" value="NAD(P)-bd_dom_sf"/>
</dbReference>
<sequence length="231" mass="25036">MPSVLITGAAKGLGRELAKSFHGYDWDLYLVVRSSESKASLLNEFPNAHIIESDVRSLEHEEKVKNWLDDKSIDVLINNAGLGSKGPNLDTATIEQISSVFETNCLGVFSTVKGAQKALRKSKSALVLNISSRRGSMAMQASGAAKGSGCSYSYRISKAAQNMLTLCLADDLEEFGIKVAAIHPGRLLTNMASRDAHMTPERSAKLISELVVSGKINNRDYLCMETGSLPW</sequence>
<dbReference type="RefSeq" id="WP_165902000.1">
    <property type="nucleotide sequence ID" value="NZ_SLZR01000036.1"/>
</dbReference>
<comment type="caution">
    <text evidence="2">The sequence shown here is derived from an EMBL/GenBank/DDBJ whole genome shotgun (WGS) entry which is preliminary data.</text>
</comment>
<comment type="similarity">
    <text evidence="1">Belongs to the short-chain dehydrogenases/reductases (SDR) family.</text>
</comment>
<evidence type="ECO:0000256" key="1">
    <source>
        <dbReference type="RuleBase" id="RU000363"/>
    </source>
</evidence>
<evidence type="ECO:0000313" key="3">
    <source>
        <dbReference type="Proteomes" id="UP000295793"/>
    </source>
</evidence>
<dbReference type="SUPFAM" id="SSF51735">
    <property type="entry name" value="NAD(P)-binding Rossmann-fold domains"/>
    <property type="match status" value="1"/>
</dbReference>
<dbReference type="InterPro" id="IPR052184">
    <property type="entry name" value="SDR_enzymes"/>
</dbReference>
<dbReference type="PRINTS" id="PR00080">
    <property type="entry name" value="SDRFAMILY"/>
</dbReference>
<evidence type="ECO:0000313" key="2">
    <source>
        <dbReference type="EMBL" id="TCS35200.1"/>
    </source>
</evidence>
<dbReference type="Pfam" id="PF00106">
    <property type="entry name" value="adh_short"/>
    <property type="match status" value="1"/>
</dbReference>
<organism evidence="2 3">
    <name type="scientific">Reinekea marinisedimentorum</name>
    <dbReference type="NCBI Taxonomy" id="230495"/>
    <lineage>
        <taxon>Bacteria</taxon>
        <taxon>Pseudomonadati</taxon>
        <taxon>Pseudomonadota</taxon>
        <taxon>Gammaproteobacteria</taxon>
        <taxon>Oceanospirillales</taxon>
        <taxon>Saccharospirillaceae</taxon>
        <taxon>Reinekea</taxon>
    </lineage>
</organism>
<dbReference type="InterPro" id="IPR002347">
    <property type="entry name" value="SDR_fam"/>
</dbReference>
<dbReference type="EMBL" id="SLZR01000036">
    <property type="protein sequence ID" value="TCS35200.1"/>
    <property type="molecule type" value="Genomic_DNA"/>
</dbReference>
<gene>
    <name evidence="2" type="ORF">BCF53_1365</name>
</gene>
<accession>A0A4R3HRD0</accession>
<keyword evidence="3" id="KW-1185">Reference proteome</keyword>
<name>A0A4R3HRD0_9GAMM</name>
<dbReference type="AlphaFoldDB" id="A0A4R3HRD0"/>
<reference evidence="2 3" key="1">
    <citation type="submission" date="2019-03" db="EMBL/GenBank/DDBJ databases">
        <title>Genomic Encyclopedia of Archaeal and Bacterial Type Strains, Phase II (KMG-II): from individual species to whole genera.</title>
        <authorList>
            <person name="Goeker M."/>
        </authorList>
    </citation>
    <scope>NUCLEOTIDE SEQUENCE [LARGE SCALE GENOMIC DNA]</scope>
    <source>
        <strain evidence="2 3">DSM 15388</strain>
    </source>
</reference>
<dbReference type="Gene3D" id="3.40.50.720">
    <property type="entry name" value="NAD(P)-binding Rossmann-like Domain"/>
    <property type="match status" value="1"/>
</dbReference>
<dbReference type="Proteomes" id="UP000295793">
    <property type="component" value="Unassembled WGS sequence"/>
</dbReference>